<dbReference type="InterPro" id="IPR049458">
    <property type="entry name" value="EpsG-like"/>
</dbReference>
<keyword evidence="3" id="KW-1185">Reference proteome</keyword>
<name>A0A0A7ICZ3_9BIFI</name>
<sequence>MRLVTYLLTVLLGQTRVGGRWFDLIPIALITWIAAHSQMDADAEQYRSAYEGLDSYFLFPDYGVGFQTIIRIGNGLGIDFDTFKTVLIFAVLAIYECVLLRLTKDSATVWSLLMVYPMLVSIVQLRQTLGLAFVVIALAFLVARGIRGIPWFIVFVLIATSMHVTCVLYVVMVFCFLGSVRTLTILCTIITLISTILGSTIFSAVEHLIPSNKVAYFYNEHISLYTKATLIALVVLNVVIMHMVCRFVERSNVATQRTVREMRVIYRICTLFMCYIPLIIEGTDFMRLDRAILVFVFIGISVGLATSQTKLAVDAPPLYKRRRVVVNMIVVRFAALTFAVVLAYILIAKNDMDGVIVPLLLT</sequence>
<keyword evidence="1" id="KW-0812">Transmembrane</keyword>
<feature type="transmembrane region" description="Helical" evidence="1">
    <location>
        <begin position="292"/>
        <end position="313"/>
    </location>
</feature>
<keyword evidence="1" id="KW-0472">Membrane</keyword>
<feature type="transmembrane region" description="Helical" evidence="1">
    <location>
        <begin position="224"/>
        <end position="244"/>
    </location>
</feature>
<proteinExistence type="predicted"/>
<feature type="transmembrane region" description="Helical" evidence="1">
    <location>
        <begin position="115"/>
        <end position="143"/>
    </location>
</feature>
<feature type="transmembrane region" description="Helical" evidence="1">
    <location>
        <begin position="325"/>
        <end position="347"/>
    </location>
</feature>
<evidence type="ECO:0000313" key="3">
    <source>
        <dbReference type="Proteomes" id="UP000030636"/>
    </source>
</evidence>
<gene>
    <name evidence="2" type="ORF">AH67_07560</name>
</gene>
<evidence type="ECO:0000313" key="2">
    <source>
        <dbReference type="EMBL" id="AIZ17095.1"/>
    </source>
</evidence>
<dbReference type="EMBL" id="CP007457">
    <property type="protein sequence ID" value="AIZ17095.1"/>
    <property type="molecule type" value="Genomic_DNA"/>
</dbReference>
<evidence type="ECO:0008006" key="4">
    <source>
        <dbReference type="Google" id="ProtNLM"/>
    </source>
</evidence>
<dbReference type="OrthoDB" id="10020159at2"/>
<dbReference type="Pfam" id="PF14897">
    <property type="entry name" value="EpsG"/>
    <property type="match status" value="1"/>
</dbReference>
<organism evidence="2 3">
    <name type="scientific">Bifidobacterium pseudolongum PV8-2</name>
    <dbReference type="NCBI Taxonomy" id="1447715"/>
    <lineage>
        <taxon>Bacteria</taxon>
        <taxon>Bacillati</taxon>
        <taxon>Actinomycetota</taxon>
        <taxon>Actinomycetes</taxon>
        <taxon>Bifidobacteriales</taxon>
        <taxon>Bifidobacteriaceae</taxon>
        <taxon>Bifidobacterium</taxon>
    </lineage>
</organism>
<dbReference type="KEGG" id="bpsp:AH67_07560"/>
<feature type="transmembrane region" description="Helical" evidence="1">
    <location>
        <begin position="183"/>
        <end position="204"/>
    </location>
</feature>
<keyword evidence="1" id="KW-1133">Transmembrane helix</keyword>
<reference evidence="2 3" key="1">
    <citation type="journal article" date="2015" name="Genome Announc.">
        <title>Bifidobacterium pseudolongum Strain PV8-2, Isolated from a Stool Sample of an Anemic Kenyan Infant.</title>
        <authorList>
            <person name="Vazquez-Gutierrez P."/>
            <person name="Lacroix C."/>
            <person name="Chassard C."/>
            <person name="Klumpp J."/>
            <person name="Stevens M.J."/>
            <person name="Jans C."/>
        </authorList>
    </citation>
    <scope>NUCLEOTIDE SEQUENCE [LARGE SCALE GENOMIC DNA]</scope>
    <source>
        <strain evidence="2 3">PV8-2</strain>
    </source>
</reference>
<feature type="transmembrane region" description="Helical" evidence="1">
    <location>
        <begin position="86"/>
        <end position="103"/>
    </location>
</feature>
<feature type="transmembrane region" description="Helical" evidence="1">
    <location>
        <begin position="264"/>
        <end position="280"/>
    </location>
</feature>
<dbReference type="AlphaFoldDB" id="A0A0A7ICZ3"/>
<dbReference type="HOGENOM" id="CLU_764333_0_0_11"/>
<protein>
    <recommendedName>
        <fullName evidence="4">EpsG family protein</fullName>
    </recommendedName>
</protein>
<dbReference type="Proteomes" id="UP000030636">
    <property type="component" value="Chromosome"/>
</dbReference>
<accession>A0A0A7ICZ3</accession>
<evidence type="ECO:0000256" key="1">
    <source>
        <dbReference type="SAM" id="Phobius"/>
    </source>
</evidence>
<dbReference type="RefSeq" id="WP_039172446.1">
    <property type="nucleotide sequence ID" value="NZ_CP007457.1"/>
</dbReference>
<feature type="transmembrane region" description="Helical" evidence="1">
    <location>
        <begin position="149"/>
        <end position="176"/>
    </location>
</feature>